<feature type="region of interest" description="Disordered" evidence="1">
    <location>
        <begin position="1"/>
        <end position="28"/>
    </location>
</feature>
<evidence type="ECO:0000313" key="2">
    <source>
        <dbReference type="EMBL" id="TYG49010.1"/>
    </source>
</evidence>
<dbReference type="EMBL" id="CM017710">
    <property type="protein sequence ID" value="TYG49010.1"/>
    <property type="molecule type" value="Genomic_DNA"/>
</dbReference>
<keyword evidence="3" id="KW-1185">Reference proteome</keyword>
<dbReference type="Proteomes" id="UP000323506">
    <property type="component" value="Chromosome D10"/>
</dbReference>
<evidence type="ECO:0000313" key="3">
    <source>
        <dbReference type="Proteomes" id="UP000323506"/>
    </source>
</evidence>
<organism evidence="2 3">
    <name type="scientific">Gossypium darwinii</name>
    <name type="common">Darwin's cotton</name>
    <name type="synonym">Gossypium barbadense var. darwinii</name>
    <dbReference type="NCBI Taxonomy" id="34276"/>
    <lineage>
        <taxon>Eukaryota</taxon>
        <taxon>Viridiplantae</taxon>
        <taxon>Streptophyta</taxon>
        <taxon>Embryophyta</taxon>
        <taxon>Tracheophyta</taxon>
        <taxon>Spermatophyta</taxon>
        <taxon>Magnoliopsida</taxon>
        <taxon>eudicotyledons</taxon>
        <taxon>Gunneridae</taxon>
        <taxon>Pentapetalae</taxon>
        <taxon>rosids</taxon>
        <taxon>malvids</taxon>
        <taxon>Malvales</taxon>
        <taxon>Malvaceae</taxon>
        <taxon>Malvoideae</taxon>
        <taxon>Gossypium</taxon>
    </lineage>
</organism>
<feature type="compositionally biased region" description="Basic and acidic residues" evidence="1">
    <location>
        <begin position="1"/>
        <end position="10"/>
    </location>
</feature>
<evidence type="ECO:0000256" key="1">
    <source>
        <dbReference type="SAM" id="MobiDB-lite"/>
    </source>
</evidence>
<dbReference type="AlphaFoldDB" id="A0A5D2AWW4"/>
<accession>A0A5D2AWW4</accession>
<sequence length="87" mass="9710">MENKLVESKHSHGVLHSNLESEVASKKLKKSEGSTPLTKLFCSINWPVFVGKRGEKCNCNDIKSKCKAKTIHNLEPLDPAFLLNYLG</sequence>
<gene>
    <name evidence="2" type="ORF">ES288_D10G060200v1</name>
</gene>
<proteinExistence type="predicted"/>
<reference evidence="2 3" key="1">
    <citation type="submission" date="2019-06" db="EMBL/GenBank/DDBJ databases">
        <title>WGS assembly of Gossypium darwinii.</title>
        <authorList>
            <person name="Chen Z.J."/>
            <person name="Sreedasyam A."/>
            <person name="Ando A."/>
            <person name="Song Q."/>
            <person name="De L."/>
            <person name="Hulse-Kemp A."/>
            <person name="Ding M."/>
            <person name="Ye W."/>
            <person name="Kirkbride R."/>
            <person name="Jenkins J."/>
            <person name="Plott C."/>
            <person name="Lovell J."/>
            <person name="Lin Y.-M."/>
            <person name="Vaughn R."/>
            <person name="Liu B."/>
            <person name="Li W."/>
            <person name="Simpson S."/>
            <person name="Scheffler B."/>
            <person name="Saski C."/>
            <person name="Grover C."/>
            <person name="Hu G."/>
            <person name="Conover J."/>
            <person name="Carlson J."/>
            <person name="Shu S."/>
            <person name="Boston L."/>
            <person name="Williams M."/>
            <person name="Peterson D."/>
            <person name="Mcgee K."/>
            <person name="Jones D."/>
            <person name="Wendel J."/>
            <person name="Stelly D."/>
            <person name="Grimwood J."/>
            <person name="Schmutz J."/>
        </authorList>
    </citation>
    <scope>NUCLEOTIDE SEQUENCE [LARGE SCALE GENOMIC DNA]</scope>
    <source>
        <strain evidence="2">1808015.09</strain>
    </source>
</reference>
<name>A0A5D2AWW4_GOSDA</name>
<protein>
    <submittedName>
        <fullName evidence="2">Uncharacterized protein</fullName>
    </submittedName>
</protein>